<keyword evidence="7" id="KW-1185">Reference proteome</keyword>
<name>A0A1W6MMA0_9FLAO</name>
<dbReference type="InterPro" id="IPR015424">
    <property type="entry name" value="PyrdxlP-dep_Trfase"/>
</dbReference>
<dbReference type="PROSITE" id="PS00105">
    <property type="entry name" value="AA_TRANSFER_CLASS_1"/>
    <property type="match status" value="1"/>
</dbReference>
<dbReference type="AlphaFoldDB" id="A0A1W6MMA0"/>
<dbReference type="RefSeq" id="WP_085767502.1">
    <property type="nucleotide sequence ID" value="NZ_CP019344.1"/>
</dbReference>
<comment type="cofactor">
    <cofactor evidence="1 4">
        <name>pyridoxal 5'-phosphate</name>
        <dbReference type="ChEBI" id="CHEBI:597326"/>
    </cofactor>
</comment>
<dbReference type="InterPro" id="IPR015422">
    <property type="entry name" value="PyrdxlP-dep_Trfase_small"/>
</dbReference>
<dbReference type="Gene3D" id="3.90.1150.10">
    <property type="entry name" value="Aspartate Aminotransferase, domain 1"/>
    <property type="match status" value="1"/>
</dbReference>
<protein>
    <recommendedName>
        <fullName evidence="4">Aminotransferase</fullName>
        <ecNumber evidence="4">2.6.1.-</ecNumber>
    </recommendedName>
</protein>
<evidence type="ECO:0000256" key="4">
    <source>
        <dbReference type="RuleBase" id="RU000481"/>
    </source>
</evidence>
<dbReference type="OrthoDB" id="9802328at2"/>
<evidence type="ECO:0000313" key="6">
    <source>
        <dbReference type="EMBL" id="ARN78697.1"/>
    </source>
</evidence>
<organism evidence="6 7">
    <name type="scientific">Nonlabens spongiae</name>
    <dbReference type="NCBI Taxonomy" id="331648"/>
    <lineage>
        <taxon>Bacteria</taxon>
        <taxon>Pseudomonadati</taxon>
        <taxon>Bacteroidota</taxon>
        <taxon>Flavobacteriia</taxon>
        <taxon>Flavobacteriales</taxon>
        <taxon>Flavobacteriaceae</taxon>
        <taxon>Nonlabens</taxon>
    </lineage>
</organism>
<feature type="domain" description="Aminotransferase class I/classII large" evidence="5">
    <location>
        <begin position="32"/>
        <end position="374"/>
    </location>
</feature>
<evidence type="ECO:0000256" key="1">
    <source>
        <dbReference type="ARBA" id="ARBA00001933"/>
    </source>
</evidence>
<proteinExistence type="inferred from homology"/>
<dbReference type="InterPro" id="IPR004838">
    <property type="entry name" value="NHTrfase_class1_PyrdxlP-BS"/>
</dbReference>
<evidence type="ECO:0000256" key="3">
    <source>
        <dbReference type="ARBA" id="ARBA00022679"/>
    </source>
</evidence>
<dbReference type="GO" id="GO:0008483">
    <property type="term" value="F:transaminase activity"/>
    <property type="evidence" value="ECO:0007669"/>
    <property type="project" value="UniProtKB-KW"/>
</dbReference>
<dbReference type="GO" id="GO:0030170">
    <property type="term" value="F:pyridoxal phosphate binding"/>
    <property type="evidence" value="ECO:0007669"/>
    <property type="project" value="InterPro"/>
</dbReference>
<accession>A0A1W6MMA0</accession>
<sequence length="387" mass="43493">MIQPANKISQVQEYYFATKLREVRAMIAEGKEVINAGIGNPDLRPPQGVNEILFQSLQDSNAHGYQSYLGLPELREAISQFYKKHYEVGLDSSSEIVPLMGSKEGILHISMAFLNPGDQVLVPDPGYPTYASATKLCEATPVFYDLLLENNWQPDFAKLEQSDLSKVKLMWVNYPNMPTGAPGDLEVFEKLVAFAKAHNILIINDNPYSCVGYEKKQSILQVDGAMEVCLELNSISKTFNMAGWRVGMLLGKGNYLKEVLKVKTNMDSGMFYAVQKGAIAALNTPIEWLDQQNELYAARRLQMIEIARALELEPEVRQGGIFLWCKMKNSHDDKAFVDQLLKDRHIFVAPGSIFGENGRGYVRFSLCVNQEQITTMKRRTSKVPVHG</sequence>
<evidence type="ECO:0000259" key="5">
    <source>
        <dbReference type="Pfam" id="PF00155"/>
    </source>
</evidence>
<dbReference type="PANTHER" id="PTHR42832">
    <property type="entry name" value="AMINO ACID AMINOTRANSFERASE"/>
    <property type="match status" value="1"/>
</dbReference>
<dbReference type="Proteomes" id="UP000193431">
    <property type="component" value="Chromosome"/>
</dbReference>
<dbReference type="InterPro" id="IPR004839">
    <property type="entry name" value="Aminotransferase_I/II_large"/>
</dbReference>
<dbReference type="PANTHER" id="PTHR42832:SF3">
    <property type="entry name" value="L-GLUTAMINE--4-(METHYLSULFANYL)-2-OXOBUTANOATE AMINOTRANSFERASE"/>
    <property type="match status" value="1"/>
</dbReference>
<keyword evidence="2 4" id="KW-0032">Aminotransferase</keyword>
<dbReference type="STRING" id="331648.BST97_12235"/>
<keyword evidence="3 4" id="KW-0808">Transferase</keyword>
<dbReference type="Pfam" id="PF00155">
    <property type="entry name" value="Aminotran_1_2"/>
    <property type="match status" value="1"/>
</dbReference>
<evidence type="ECO:0000256" key="2">
    <source>
        <dbReference type="ARBA" id="ARBA00022576"/>
    </source>
</evidence>
<evidence type="ECO:0000313" key="7">
    <source>
        <dbReference type="Proteomes" id="UP000193431"/>
    </source>
</evidence>
<dbReference type="SUPFAM" id="SSF53383">
    <property type="entry name" value="PLP-dependent transferases"/>
    <property type="match status" value="1"/>
</dbReference>
<dbReference type="EMBL" id="CP019344">
    <property type="protein sequence ID" value="ARN78697.1"/>
    <property type="molecule type" value="Genomic_DNA"/>
</dbReference>
<dbReference type="EC" id="2.6.1.-" evidence="4"/>
<dbReference type="Gene3D" id="3.40.640.10">
    <property type="entry name" value="Type I PLP-dependent aspartate aminotransferase-like (Major domain)"/>
    <property type="match status" value="1"/>
</dbReference>
<reference evidence="6 7" key="1">
    <citation type="submission" date="2016-11" db="EMBL/GenBank/DDBJ databases">
        <title>Trade-off between light-utilization and light-protection in marine flavobacteria.</title>
        <authorList>
            <person name="Kumagai Y."/>
        </authorList>
    </citation>
    <scope>NUCLEOTIDE SEQUENCE [LARGE SCALE GENOMIC DNA]</scope>
    <source>
        <strain evidence="6 7">JCM 13191</strain>
    </source>
</reference>
<comment type="similarity">
    <text evidence="4">Belongs to the class-I pyridoxal-phosphate-dependent aminotransferase family.</text>
</comment>
<dbReference type="InterPro" id="IPR015421">
    <property type="entry name" value="PyrdxlP-dep_Trfase_major"/>
</dbReference>
<dbReference type="CDD" id="cd00609">
    <property type="entry name" value="AAT_like"/>
    <property type="match status" value="1"/>
</dbReference>
<gene>
    <name evidence="6" type="ORF">BST97_12235</name>
</gene>
<dbReference type="InterPro" id="IPR050881">
    <property type="entry name" value="LL-DAP_aminotransferase"/>
</dbReference>